<organism evidence="1 2">
    <name type="scientific">Cecembia lonarensis (strain CCUG 58316 / KCTC 22772 / LW9)</name>
    <dbReference type="NCBI Taxonomy" id="1225176"/>
    <lineage>
        <taxon>Bacteria</taxon>
        <taxon>Pseudomonadati</taxon>
        <taxon>Bacteroidota</taxon>
        <taxon>Cytophagia</taxon>
        <taxon>Cytophagales</taxon>
        <taxon>Cyclobacteriaceae</taxon>
        <taxon>Cecembia</taxon>
    </lineage>
</organism>
<dbReference type="EMBL" id="AMGM01000047">
    <property type="protein sequence ID" value="EKB48597.1"/>
    <property type="molecule type" value="Genomic_DNA"/>
</dbReference>
<evidence type="ECO:0000313" key="1">
    <source>
        <dbReference type="EMBL" id="EKB48597.1"/>
    </source>
</evidence>
<keyword evidence="2" id="KW-1185">Reference proteome</keyword>
<dbReference type="Proteomes" id="UP000004478">
    <property type="component" value="Unassembled WGS sequence"/>
</dbReference>
<protein>
    <submittedName>
        <fullName evidence="1">Uncharacterized protein</fullName>
    </submittedName>
</protein>
<evidence type="ECO:0000313" key="2">
    <source>
        <dbReference type="Proteomes" id="UP000004478"/>
    </source>
</evidence>
<comment type="caution">
    <text evidence="1">The sequence shown here is derived from an EMBL/GenBank/DDBJ whole genome shotgun (WGS) entry which is preliminary data.</text>
</comment>
<accession>K1L8T6</accession>
<gene>
    <name evidence="1" type="ORF">B879_02755</name>
</gene>
<proteinExistence type="predicted"/>
<sequence length="141" mass="16247">MFSLLRSISEGSRFNPYFFIERRYFDLNFLWNADTSASLSTSDAPACRTGRDLADFRARLNGTGRDFFMERRCTLMGRIIADSHQLRSAIICIIRVIRVLLYCELANNRCPSYLSVVNSCELREQTRDPSGEPANHPRSIR</sequence>
<dbReference type="AlphaFoldDB" id="K1L8T6"/>
<reference evidence="1 2" key="1">
    <citation type="journal article" date="2012" name="J. Bacteriol.">
        <title>Draft Genome Sequence of Cecembia lonarensis Strain LW9T, Isolated from Lonar Lake, a Haloalkaline Lake in India.</title>
        <authorList>
            <person name="Shivaji S."/>
            <person name="Ara S."/>
            <person name="Singh A."/>
            <person name="Pinnaka A.K."/>
        </authorList>
    </citation>
    <scope>NUCLEOTIDE SEQUENCE [LARGE SCALE GENOMIC DNA]</scope>
    <source>
        <strain evidence="1 2">LW9</strain>
    </source>
</reference>
<name>K1L8T6_CECL9</name>